<dbReference type="PANTHER" id="PTHR34300:SF2">
    <property type="entry name" value="QUEUOSINE PRECURSOR TRANSPORTER-RELATED"/>
    <property type="match status" value="1"/>
</dbReference>
<feature type="transmembrane region" description="Helical" evidence="1">
    <location>
        <begin position="65"/>
        <end position="88"/>
    </location>
</feature>
<accession>A0A402BLA1</accession>
<dbReference type="RefSeq" id="WP_126632135.1">
    <property type="nucleotide sequence ID" value="NZ_BIFT01000003.1"/>
</dbReference>
<feature type="transmembrane region" description="Helical" evidence="1">
    <location>
        <begin position="184"/>
        <end position="203"/>
    </location>
</feature>
<dbReference type="GO" id="GO:0022857">
    <property type="term" value="F:transmembrane transporter activity"/>
    <property type="evidence" value="ECO:0007669"/>
    <property type="project" value="UniProtKB-UniRule"/>
</dbReference>
<keyword evidence="3" id="KW-1185">Reference proteome</keyword>
<dbReference type="AlphaFoldDB" id="A0A402BLA1"/>
<evidence type="ECO:0000313" key="3">
    <source>
        <dbReference type="Proteomes" id="UP000287171"/>
    </source>
</evidence>
<protein>
    <recommendedName>
        <fullName evidence="1">Probable queuosine precursor transporter</fullName>
        <shortName evidence="1">Q precursor transporter</shortName>
    </recommendedName>
</protein>
<dbReference type="Proteomes" id="UP000287171">
    <property type="component" value="Unassembled WGS sequence"/>
</dbReference>
<gene>
    <name evidence="2" type="ORF">KDA_76210</name>
</gene>
<feature type="transmembrane region" description="Helical" evidence="1">
    <location>
        <begin position="35"/>
        <end position="53"/>
    </location>
</feature>
<dbReference type="NCBIfam" id="TIGR00697">
    <property type="entry name" value="queuosine precursor transporter"/>
    <property type="match status" value="1"/>
</dbReference>
<comment type="caution">
    <text evidence="2">The sequence shown here is derived from an EMBL/GenBank/DDBJ whole genome shotgun (WGS) entry which is preliminary data.</text>
</comment>
<keyword evidence="1" id="KW-1133">Transmembrane helix</keyword>
<dbReference type="PANTHER" id="PTHR34300">
    <property type="entry name" value="QUEUOSINE PRECURSOR TRANSPORTER-RELATED"/>
    <property type="match status" value="1"/>
</dbReference>
<feature type="transmembrane region" description="Helical" evidence="1">
    <location>
        <begin position="148"/>
        <end position="178"/>
    </location>
</feature>
<keyword evidence="1" id="KW-0813">Transport</keyword>
<feature type="transmembrane region" description="Helical" evidence="1">
    <location>
        <begin position="108"/>
        <end position="128"/>
    </location>
</feature>
<evidence type="ECO:0000256" key="1">
    <source>
        <dbReference type="HAMAP-Rule" id="MF_02088"/>
    </source>
</evidence>
<reference evidence="3" key="1">
    <citation type="submission" date="2018-12" db="EMBL/GenBank/DDBJ databases">
        <title>Tengunoibacter tsumagoiensis gen. nov., sp. nov., Dictyobacter kobayashii sp. nov., D. alpinus sp. nov., and D. joshuensis sp. nov. and description of Dictyobacteraceae fam. nov. within the order Ktedonobacterales isolated from Tengu-no-mugimeshi.</title>
        <authorList>
            <person name="Wang C.M."/>
            <person name="Zheng Y."/>
            <person name="Sakai Y."/>
            <person name="Toyoda A."/>
            <person name="Minakuchi Y."/>
            <person name="Abe K."/>
            <person name="Yokota A."/>
            <person name="Yabe S."/>
        </authorList>
    </citation>
    <scope>NUCLEOTIDE SEQUENCE [LARGE SCALE GENOMIC DNA]</scope>
    <source>
        <strain evidence="3">Uno16</strain>
    </source>
</reference>
<keyword evidence="1" id="KW-0472">Membrane</keyword>
<proteinExistence type="inferred from homology"/>
<organism evidence="2 3">
    <name type="scientific">Dictyobacter alpinus</name>
    <dbReference type="NCBI Taxonomy" id="2014873"/>
    <lineage>
        <taxon>Bacteria</taxon>
        <taxon>Bacillati</taxon>
        <taxon>Chloroflexota</taxon>
        <taxon>Ktedonobacteria</taxon>
        <taxon>Ktedonobacterales</taxon>
        <taxon>Dictyobacteraceae</taxon>
        <taxon>Dictyobacter</taxon>
    </lineage>
</organism>
<keyword evidence="1" id="KW-1003">Cell membrane</keyword>
<keyword evidence="1" id="KW-0812">Transmembrane</keyword>
<dbReference type="GO" id="GO:0005886">
    <property type="term" value="C:plasma membrane"/>
    <property type="evidence" value="ECO:0007669"/>
    <property type="project" value="UniProtKB-SubCell"/>
</dbReference>
<dbReference type="EMBL" id="BIFT01000003">
    <property type="protein sequence ID" value="GCE32137.1"/>
    <property type="molecule type" value="Genomic_DNA"/>
</dbReference>
<dbReference type="InterPro" id="IPR003744">
    <property type="entry name" value="YhhQ"/>
</dbReference>
<evidence type="ECO:0000313" key="2">
    <source>
        <dbReference type="EMBL" id="GCE32137.1"/>
    </source>
</evidence>
<name>A0A402BLA1_9CHLR</name>
<comment type="subcellular location">
    <subcellularLocation>
        <location evidence="1">Cell membrane</location>
        <topology evidence="1">Multi-pass membrane protein</topology>
    </subcellularLocation>
</comment>
<comment type="function">
    <text evidence="1">Involved in the import of queuosine (Q) precursors, required for Q precursor salvage.</text>
</comment>
<dbReference type="Pfam" id="PF02592">
    <property type="entry name" value="Vut_1"/>
    <property type="match status" value="1"/>
</dbReference>
<dbReference type="HAMAP" id="MF_02088">
    <property type="entry name" value="Q_prec_transport"/>
    <property type="match status" value="1"/>
</dbReference>
<comment type="similarity">
    <text evidence="1">Belongs to the vitamin uptake transporter (VUT/ECF) (TC 2.A.88) family. Q precursor transporter subfamily.</text>
</comment>
<dbReference type="OrthoDB" id="9805479at2"/>
<sequence>MKFSAWFLLIASLFTTCLITANIIAVKLALLGGVMFPAGVVIFPLSYLFGDVLTEVYGYSASRVVIWLGFLGNLLAVAAFSLASILPAAPIWHDQTAYNAILGFTPRLLLASFISYLIGEFVNSFVLAKLKIATQGRYLWMRTIGSTLLGEGIDTTIFISIAFWGSLPFSVIITLILTQWIIKVLYEVVATPLTYLIVGFLKAREQLDIYDRQTNFNPFLLFQAAKPRADVSSPSKTLAS</sequence>